<dbReference type="GO" id="GO:0003700">
    <property type="term" value="F:DNA-binding transcription factor activity"/>
    <property type="evidence" value="ECO:0007669"/>
    <property type="project" value="InterPro"/>
</dbReference>
<evidence type="ECO:0000256" key="3">
    <source>
        <dbReference type="ARBA" id="ARBA00023163"/>
    </source>
</evidence>
<keyword evidence="6" id="KW-1185">Reference proteome</keyword>
<dbReference type="RefSeq" id="WP_203782039.1">
    <property type="nucleotide sequence ID" value="NZ_BOMV01000035.1"/>
</dbReference>
<evidence type="ECO:0000256" key="2">
    <source>
        <dbReference type="ARBA" id="ARBA00023125"/>
    </source>
</evidence>
<dbReference type="InterPro" id="IPR018062">
    <property type="entry name" value="HTH_AraC-typ_CS"/>
</dbReference>
<dbReference type="EMBL" id="BOMV01000035">
    <property type="protein sequence ID" value="GIE95745.1"/>
    <property type="molecule type" value="Genomic_DNA"/>
</dbReference>
<comment type="caution">
    <text evidence="5">The sequence shown here is derived from an EMBL/GenBank/DDBJ whole genome shotgun (WGS) entry which is preliminary data.</text>
</comment>
<reference evidence="5" key="1">
    <citation type="submission" date="2021-01" db="EMBL/GenBank/DDBJ databases">
        <title>Whole genome shotgun sequence of Actinoplanes rishiriensis NBRC 108556.</title>
        <authorList>
            <person name="Komaki H."/>
            <person name="Tamura T."/>
        </authorList>
    </citation>
    <scope>NUCLEOTIDE SEQUENCE</scope>
    <source>
        <strain evidence="5">NBRC 108556</strain>
    </source>
</reference>
<evidence type="ECO:0000313" key="6">
    <source>
        <dbReference type="Proteomes" id="UP000636960"/>
    </source>
</evidence>
<dbReference type="PROSITE" id="PS00041">
    <property type="entry name" value="HTH_ARAC_FAMILY_1"/>
    <property type="match status" value="1"/>
</dbReference>
<organism evidence="5 6">
    <name type="scientific">Paractinoplanes rishiriensis</name>
    <dbReference type="NCBI Taxonomy" id="1050105"/>
    <lineage>
        <taxon>Bacteria</taxon>
        <taxon>Bacillati</taxon>
        <taxon>Actinomycetota</taxon>
        <taxon>Actinomycetes</taxon>
        <taxon>Micromonosporales</taxon>
        <taxon>Micromonosporaceae</taxon>
        <taxon>Paractinoplanes</taxon>
    </lineage>
</organism>
<keyword evidence="1" id="KW-0805">Transcription regulation</keyword>
<dbReference type="Pfam" id="PF20240">
    <property type="entry name" value="DUF6597"/>
    <property type="match status" value="1"/>
</dbReference>
<dbReference type="Gene3D" id="1.10.10.60">
    <property type="entry name" value="Homeodomain-like"/>
    <property type="match status" value="1"/>
</dbReference>
<dbReference type="InterPro" id="IPR050204">
    <property type="entry name" value="AraC_XylS_family_regulators"/>
</dbReference>
<gene>
    <name evidence="5" type="ORF">Ari01nite_32100</name>
</gene>
<evidence type="ECO:0000313" key="5">
    <source>
        <dbReference type="EMBL" id="GIE95745.1"/>
    </source>
</evidence>
<keyword evidence="2" id="KW-0238">DNA-binding</keyword>
<dbReference type="GO" id="GO:0043565">
    <property type="term" value="F:sequence-specific DNA binding"/>
    <property type="evidence" value="ECO:0007669"/>
    <property type="project" value="InterPro"/>
</dbReference>
<keyword evidence="3" id="KW-0804">Transcription</keyword>
<name>A0A919JVT0_9ACTN</name>
<dbReference type="SMART" id="SM00342">
    <property type="entry name" value="HTH_ARAC"/>
    <property type="match status" value="1"/>
</dbReference>
<dbReference type="Pfam" id="PF12833">
    <property type="entry name" value="HTH_18"/>
    <property type="match status" value="1"/>
</dbReference>
<dbReference type="PANTHER" id="PTHR46796">
    <property type="entry name" value="HTH-TYPE TRANSCRIPTIONAL ACTIVATOR RHAS-RELATED"/>
    <property type="match status" value="1"/>
</dbReference>
<proteinExistence type="predicted"/>
<dbReference type="Proteomes" id="UP000636960">
    <property type="component" value="Unassembled WGS sequence"/>
</dbReference>
<dbReference type="AlphaFoldDB" id="A0A919JVT0"/>
<evidence type="ECO:0000259" key="4">
    <source>
        <dbReference type="PROSITE" id="PS01124"/>
    </source>
</evidence>
<feature type="domain" description="HTH araC/xylS-type" evidence="4">
    <location>
        <begin position="125"/>
        <end position="222"/>
    </location>
</feature>
<protein>
    <submittedName>
        <fullName evidence="5">AraC family transcriptional regulator</fullName>
    </submittedName>
</protein>
<evidence type="ECO:0000256" key="1">
    <source>
        <dbReference type="ARBA" id="ARBA00023015"/>
    </source>
</evidence>
<dbReference type="InterPro" id="IPR018060">
    <property type="entry name" value="HTH_AraC"/>
</dbReference>
<dbReference type="PANTHER" id="PTHR46796:SF15">
    <property type="entry name" value="BLL1074 PROTEIN"/>
    <property type="match status" value="1"/>
</dbReference>
<dbReference type="PROSITE" id="PS01124">
    <property type="entry name" value="HTH_ARAC_FAMILY_2"/>
    <property type="match status" value="1"/>
</dbReference>
<sequence>MYSEFASALPHVTAWWSVTPPGAGPKRILPDGCLDLIWQDGHVFVAGPDTIAQVGRPPPGSRMVALRFGSGTGPGVLGLPASEVVDQRVPLDALWPAAAVRALAEAADPLAALTAAARERWQSPDRAMVALAEAARAGRSVGAIADDCGLSPRQLQRRSHTAFGYGPKTLARVFRLERALRLARSGTPFATVSAEAGYADQAHLAREVRALAGVPLGELLSPGP</sequence>
<dbReference type="InterPro" id="IPR046532">
    <property type="entry name" value="DUF6597"/>
</dbReference>
<accession>A0A919JVT0</accession>